<feature type="transmembrane region" description="Helical" evidence="2">
    <location>
        <begin position="98"/>
        <end position="118"/>
    </location>
</feature>
<keyword evidence="2" id="KW-1133">Transmembrane helix</keyword>
<reference evidence="3" key="1">
    <citation type="journal article" date="2019" name="G3 (Bethesda)">
        <title>Genome Assemblies of Two Rare Opportunistic Yeast Pathogens: Diutina rugosa (syn. Candida rugosa) and Trichomonascus ciferrii (syn. Candida ciferrii).</title>
        <authorList>
            <person name="Mixao V."/>
            <person name="Saus E."/>
            <person name="Hansen A.P."/>
            <person name="Lass-Florl C."/>
            <person name="Gabaldon T."/>
        </authorList>
    </citation>
    <scope>NUCLEOTIDE SEQUENCE</scope>
    <source>
        <strain evidence="3">CBS 4856</strain>
    </source>
</reference>
<comment type="caution">
    <text evidence="3">The sequence shown here is derived from an EMBL/GenBank/DDBJ whole genome shotgun (WGS) entry which is preliminary data.</text>
</comment>
<proteinExistence type="predicted"/>
<dbReference type="Pfam" id="PF11309">
    <property type="entry name" value="DUF3112"/>
    <property type="match status" value="1"/>
</dbReference>
<dbReference type="AlphaFoldDB" id="A0A642V5F8"/>
<feature type="transmembrane region" description="Helical" evidence="2">
    <location>
        <begin position="210"/>
        <end position="235"/>
    </location>
</feature>
<evidence type="ECO:0000256" key="2">
    <source>
        <dbReference type="SAM" id="Phobius"/>
    </source>
</evidence>
<evidence type="ECO:0000256" key="1">
    <source>
        <dbReference type="SAM" id="MobiDB-lite"/>
    </source>
</evidence>
<sequence>MGRGIGTFPLDMLGLLTPPQFAPGTGIIPMTQNATEVFEVVPDIITKRVVTQMNGLFGDYPNETDIAPSGLFIGLFGIIAGGHLMIFTRNVIRGHNFYLSLGLAFYALCRMIGFGLRVKWAKNVLDIKTGIASTVFCQVPVLLLNVMCMFMAHRIFTWRHPQLGSSVWFRVINWTLYLLVLGVIVMAILGTSLPYIYYMTESDFHQCQKAAQTAGVLEAMYAFSGNFVIILAWSLKPGVFDDQLKSVKSRHPEFYPATLQPYWIDHFRPFYYIKPEERKTAHYPVISVMPSREKPANGLSRPHNPHRSDHPSIYTAIAIVSISSCVLTFNCCFRVASLFIIRPRGGYGAPFGHFSYHAITFYVLYGALELLVNVALMLSRVDLRFYVPDTESVFSTKGVKDHLHAPGEEDEFVRGKEYKDDFSPEEKQEKSHQIQQYEYAIPEEKQLKEKPAEMHGIRDIS</sequence>
<evidence type="ECO:0000313" key="4">
    <source>
        <dbReference type="Proteomes" id="UP000761534"/>
    </source>
</evidence>
<dbReference type="Proteomes" id="UP000761534">
    <property type="component" value="Unassembled WGS sequence"/>
</dbReference>
<dbReference type="PANTHER" id="PTHR35184:SF1">
    <property type="entry name" value="INTEGRAL MEMBRANE PROTEIN"/>
    <property type="match status" value="1"/>
</dbReference>
<keyword evidence="4" id="KW-1185">Reference proteome</keyword>
<feature type="transmembrane region" description="Helical" evidence="2">
    <location>
        <begin position="130"/>
        <end position="153"/>
    </location>
</feature>
<keyword evidence="2" id="KW-0812">Transmembrane</keyword>
<dbReference type="VEuPathDB" id="FungiDB:TRICI_002587"/>
<evidence type="ECO:0000313" key="3">
    <source>
        <dbReference type="EMBL" id="KAA8915230.1"/>
    </source>
</evidence>
<feature type="region of interest" description="Disordered" evidence="1">
    <location>
        <begin position="415"/>
        <end position="434"/>
    </location>
</feature>
<feature type="transmembrane region" description="Helical" evidence="2">
    <location>
        <begin position="174"/>
        <end position="198"/>
    </location>
</feature>
<feature type="transmembrane region" description="Helical" evidence="2">
    <location>
        <begin position="356"/>
        <end position="378"/>
    </location>
</feature>
<gene>
    <name evidence="3" type="ORF">TRICI_002587</name>
</gene>
<feature type="transmembrane region" description="Helical" evidence="2">
    <location>
        <begin position="313"/>
        <end position="336"/>
    </location>
</feature>
<feature type="compositionally biased region" description="Basic and acidic residues" evidence="1">
    <location>
        <begin position="415"/>
        <end position="432"/>
    </location>
</feature>
<dbReference type="InterPro" id="IPR021460">
    <property type="entry name" value="DUF3112"/>
</dbReference>
<accession>A0A642V5F8</accession>
<name>A0A642V5F8_9ASCO</name>
<organism evidence="3 4">
    <name type="scientific">Trichomonascus ciferrii</name>
    <dbReference type="NCBI Taxonomy" id="44093"/>
    <lineage>
        <taxon>Eukaryota</taxon>
        <taxon>Fungi</taxon>
        <taxon>Dikarya</taxon>
        <taxon>Ascomycota</taxon>
        <taxon>Saccharomycotina</taxon>
        <taxon>Dipodascomycetes</taxon>
        <taxon>Dipodascales</taxon>
        <taxon>Trichomonascaceae</taxon>
        <taxon>Trichomonascus</taxon>
        <taxon>Trichomonascus ciferrii complex</taxon>
    </lineage>
</organism>
<keyword evidence="2" id="KW-0472">Membrane</keyword>
<dbReference type="EMBL" id="SWFS01000179">
    <property type="protein sequence ID" value="KAA8915230.1"/>
    <property type="molecule type" value="Genomic_DNA"/>
</dbReference>
<dbReference type="OrthoDB" id="3357002at2759"/>
<protein>
    <submittedName>
        <fullName evidence="3">Uncharacterized protein</fullName>
    </submittedName>
</protein>
<feature type="transmembrane region" description="Helical" evidence="2">
    <location>
        <begin position="66"/>
        <end position="86"/>
    </location>
</feature>
<dbReference type="PANTHER" id="PTHR35184">
    <property type="entry name" value="YALI0C10208P"/>
    <property type="match status" value="1"/>
</dbReference>